<keyword evidence="2" id="KW-0812">Transmembrane</keyword>
<sequence length="349" mass="39190">MLTRSFNVKGNLLLNDIMRNIGWIVSNFAIFCIFFVLFFSSSEMQNVHQNHELVLHFEKRNCSKNGTKEYIASENLCVCKSGWETAIDQNPSTRVYCNLYVGSSSTNNSSGTSSSTVSTTEYSVIIIIVIVIIIGVCVCCCCRRPLTQCIQDCCCCGCIDSLSFSGFNTQRGACKNCASCQHHSSVPHSSYCTNHPTACHECTHHQPSMQPVYIQQPPSVWMPPSPTSAAFHHRDNVMLSHNYQGVPQDSTAIPMYTKVPATSRKWRNWKTTDTVDHAMPVTVYPEQPIAKPNLIPSYSEVTSIESEIQVPKPNRGVTHGDVNLRHSSKKKHEKKDRPSHKIRRQNKET</sequence>
<evidence type="ECO:0000313" key="3">
    <source>
        <dbReference type="EMBL" id="KAK4524547.1"/>
    </source>
</evidence>
<evidence type="ECO:0000313" key="4">
    <source>
        <dbReference type="Proteomes" id="UP001300502"/>
    </source>
</evidence>
<accession>A0AAV9IAZ9</accession>
<reference evidence="3 4" key="1">
    <citation type="submission" date="2022-07" db="EMBL/GenBank/DDBJ databases">
        <title>Genome-wide signatures of adaptation to extreme environments.</title>
        <authorList>
            <person name="Cho C.H."/>
            <person name="Yoon H.S."/>
        </authorList>
    </citation>
    <scope>NUCLEOTIDE SEQUENCE [LARGE SCALE GENOMIC DNA]</scope>
    <source>
        <strain evidence="3 4">108.79 E11</strain>
    </source>
</reference>
<gene>
    <name evidence="3" type="ORF">GAYE_SCF04G2448</name>
</gene>
<protein>
    <submittedName>
        <fullName evidence="3">Uncharacterized protein</fullName>
    </submittedName>
</protein>
<dbReference type="Proteomes" id="UP001300502">
    <property type="component" value="Unassembled WGS sequence"/>
</dbReference>
<dbReference type="AlphaFoldDB" id="A0AAV9IAZ9"/>
<organism evidence="3 4">
    <name type="scientific">Galdieria yellowstonensis</name>
    <dbReference type="NCBI Taxonomy" id="3028027"/>
    <lineage>
        <taxon>Eukaryota</taxon>
        <taxon>Rhodophyta</taxon>
        <taxon>Bangiophyceae</taxon>
        <taxon>Galdieriales</taxon>
        <taxon>Galdieriaceae</taxon>
        <taxon>Galdieria</taxon>
    </lineage>
</organism>
<evidence type="ECO:0000256" key="1">
    <source>
        <dbReference type="SAM" id="MobiDB-lite"/>
    </source>
</evidence>
<feature type="compositionally biased region" description="Basic residues" evidence="1">
    <location>
        <begin position="326"/>
        <end position="349"/>
    </location>
</feature>
<dbReference type="EMBL" id="JANCYU010000024">
    <property type="protein sequence ID" value="KAK4524547.1"/>
    <property type="molecule type" value="Genomic_DNA"/>
</dbReference>
<keyword evidence="4" id="KW-1185">Reference proteome</keyword>
<evidence type="ECO:0000256" key="2">
    <source>
        <dbReference type="SAM" id="Phobius"/>
    </source>
</evidence>
<proteinExistence type="predicted"/>
<feature type="region of interest" description="Disordered" evidence="1">
    <location>
        <begin position="310"/>
        <end position="349"/>
    </location>
</feature>
<feature type="transmembrane region" description="Helical" evidence="2">
    <location>
        <begin position="122"/>
        <end position="142"/>
    </location>
</feature>
<keyword evidence="2" id="KW-0472">Membrane</keyword>
<feature type="transmembrane region" description="Helical" evidence="2">
    <location>
        <begin position="21"/>
        <end position="40"/>
    </location>
</feature>
<name>A0AAV9IAZ9_9RHOD</name>
<comment type="caution">
    <text evidence="3">The sequence shown here is derived from an EMBL/GenBank/DDBJ whole genome shotgun (WGS) entry which is preliminary data.</text>
</comment>
<keyword evidence="2" id="KW-1133">Transmembrane helix</keyword>